<dbReference type="SMART" id="SM00454">
    <property type="entry name" value="SAM"/>
    <property type="match status" value="2"/>
</dbReference>
<dbReference type="Proteomes" id="UP000499080">
    <property type="component" value="Unassembled WGS sequence"/>
</dbReference>
<evidence type="ECO:0000313" key="6">
    <source>
        <dbReference type="EMBL" id="GBN49528.1"/>
    </source>
</evidence>
<proteinExistence type="inferred from homology"/>
<comment type="similarity">
    <text evidence="1">Belongs to the liprin family. Liprin-beta subfamily.</text>
</comment>
<feature type="region of interest" description="Disordered" evidence="4">
    <location>
        <begin position="90"/>
        <end position="117"/>
    </location>
</feature>
<dbReference type="PROSITE" id="PS50105">
    <property type="entry name" value="SAM_DOMAIN"/>
    <property type="match status" value="2"/>
</dbReference>
<sequence length="318" mass="35478">MRCQLGAMVSDDTDRHIHCLNKMRSLLSINLPKPFFITRLGSRRPDERVPASGSENLNSIFPRHFMLIWCTVHNNFHNLAFSSAPEKLDEGSCSPKMEQSSRKQSSPLPVVSPKEKSKGLRKIFGKVKRTGSENLNSSAAELKRGGIRATAGPRLGWSEDLKVKRGSFRVSEPFAKWDSSLICDWLASIGLSMYVPECKKWVKNGDQMLKASTSDFEKELNIKNPLHRKKLLLAINGAKEQTGDAVEPAGKIDHQWVVRWLDDIGLPQYKDAFYDARIDGRMLHQLTLVGLHFLSCSKGGGQGGHFALPVGDLCLKPV</sequence>
<evidence type="ECO:0000313" key="7">
    <source>
        <dbReference type="Proteomes" id="UP000499080"/>
    </source>
</evidence>
<feature type="domain" description="SAM" evidence="5">
    <location>
        <begin position="177"/>
        <end position="241"/>
    </location>
</feature>
<comment type="caution">
    <text evidence="6">The sequence shown here is derived from an EMBL/GenBank/DDBJ whole genome shotgun (WGS) entry which is preliminary data.</text>
</comment>
<dbReference type="GO" id="GO:0007528">
    <property type="term" value="P:neuromuscular junction development"/>
    <property type="evidence" value="ECO:0007669"/>
    <property type="project" value="TreeGrafter"/>
</dbReference>
<keyword evidence="2" id="KW-0677">Repeat</keyword>
<dbReference type="CDD" id="cd09563">
    <property type="entry name" value="SAM_liprin-beta1_2_repeat1"/>
    <property type="match status" value="1"/>
</dbReference>
<dbReference type="Pfam" id="PF00536">
    <property type="entry name" value="SAM_1"/>
    <property type="match status" value="2"/>
</dbReference>
<accession>A0A4Y2PC23</accession>
<dbReference type="AlphaFoldDB" id="A0A4Y2PC23"/>
<dbReference type="InterPro" id="IPR001660">
    <property type="entry name" value="SAM"/>
</dbReference>
<evidence type="ECO:0000256" key="1">
    <source>
        <dbReference type="ARBA" id="ARBA00007547"/>
    </source>
</evidence>
<name>A0A4Y2PC23_ARAVE</name>
<evidence type="ECO:0000256" key="4">
    <source>
        <dbReference type="SAM" id="MobiDB-lite"/>
    </source>
</evidence>
<dbReference type="EMBL" id="BGPR01011086">
    <property type="protein sequence ID" value="GBN49528.1"/>
    <property type="molecule type" value="Genomic_DNA"/>
</dbReference>
<dbReference type="SUPFAM" id="SSF47769">
    <property type="entry name" value="SAM/Pointed domain"/>
    <property type="match status" value="2"/>
</dbReference>
<dbReference type="InterPro" id="IPR013761">
    <property type="entry name" value="SAM/pointed_sf"/>
</dbReference>
<dbReference type="PANTHER" id="PTHR12587">
    <property type="entry name" value="LAR INTERACTING PROTEIN LIP -RELATED PROTEIN"/>
    <property type="match status" value="1"/>
</dbReference>
<protein>
    <submittedName>
        <fullName evidence="6">Liprin-beta-1</fullName>
    </submittedName>
</protein>
<dbReference type="PANTHER" id="PTHR12587:SF14">
    <property type="entry name" value="AT31531P"/>
    <property type="match status" value="1"/>
</dbReference>
<keyword evidence="7" id="KW-1185">Reference proteome</keyword>
<feature type="domain" description="SAM" evidence="5">
    <location>
        <begin position="257"/>
        <end position="287"/>
    </location>
</feature>
<dbReference type="GO" id="GO:0048786">
    <property type="term" value="C:presynaptic active zone"/>
    <property type="evidence" value="ECO:0007669"/>
    <property type="project" value="TreeGrafter"/>
</dbReference>
<dbReference type="InterPro" id="IPR029515">
    <property type="entry name" value="Liprin"/>
</dbReference>
<evidence type="ECO:0000259" key="5">
    <source>
        <dbReference type="PROSITE" id="PS50105"/>
    </source>
</evidence>
<dbReference type="Gene3D" id="1.10.150.50">
    <property type="entry name" value="Transcription Factor, Ets-1"/>
    <property type="match status" value="2"/>
</dbReference>
<organism evidence="6 7">
    <name type="scientific">Araneus ventricosus</name>
    <name type="common">Orbweaver spider</name>
    <name type="synonym">Epeira ventricosa</name>
    <dbReference type="NCBI Taxonomy" id="182803"/>
    <lineage>
        <taxon>Eukaryota</taxon>
        <taxon>Metazoa</taxon>
        <taxon>Ecdysozoa</taxon>
        <taxon>Arthropoda</taxon>
        <taxon>Chelicerata</taxon>
        <taxon>Arachnida</taxon>
        <taxon>Araneae</taxon>
        <taxon>Araneomorphae</taxon>
        <taxon>Entelegynae</taxon>
        <taxon>Araneoidea</taxon>
        <taxon>Araneidae</taxon>
        <taxon>Araneus</taxon>
    </lineage>
</organism>
<gene>
    <name evidence="6" type="primary">PPFIBP1_1</name>
    <name evidence="6" type="ORF">AVEN_172196_1</name>
</gene>
<evidence type="ECO:0000256" key="2">
    <source>
        <dbReference type="ARBA" id="ARBA00022737"/>
    </source>
</evidence>
<evidence type="ECO:0000256" key="3">
    <source>
        <dbReference type="ARBA" id="ARBA00023054"/>
    </source>
</evidence>
<dbReference type="OrthoDB" id="6516566at2759"/>
<reference evidence="6 7" key="1">
    <citation type="journal article" date="2019" name="Sci. Rep.">
        <title>Orb-weaving spider Araneus ventricosus genome elucidates the spidroin gene catalogue.</title>
        <authorList>
            <person name="Kono N."/>
            <person name="Nakamura H."/>
            <person name="Ohtoshi R."/>
            <person name="Moran D.A.P."/>
            <person name="Shinohara A."/>
            <person name="Yoshida Y."/>
            <person name="Fujiwara M."/>
            <person name="Mori M."/>
            <person name="Tomita M."/>
            <person name="Arakawa K."/>
        </authorList>
    </citation>
    <scope>NUCLEOTIDE SEQUENCE [LARGE SCALE GENOMIC DNA]</scope>
</reference>
<keyword evidence="3" id="KW-0175">Coiled coil</keyword>
<dbReference type="InterPro" id="IPR037617">
    <property type="entry name" value="LIPB1/2_SAM_1"/>
</dbReference>